<evidence type="ECO:0000313" key="2">
    <source>
        <dbReference type="Proteomes" id="UP000467700"/>
    </source>
</evidence>
<dbReference type="InterPro" id="IPR012337">
    <property type="entry name" value="RNaseH-like_sf"/>
</dbReference>
<proteinExistence type="predicted"/>
<evidence type="ECO:0000313" key="1">
    <source>
        <dbReference type="EMBL" id="CAA7261918.1"/>
    </source>
</evidence>
<organism evidence="1 2">
    <name type="scientific">Cyclocybe aegerita</name>
    <name type="common">Black poplar mushroom</name>
    <name type="synonym">Agrocybe aegerita</name>
    <dbReference type="NCBI Taxonomy" id="1973307"/>
    <lineage>
        <taxon>Eukaryota</taxon>
        <taxon>Fungi</taxon>
        <taxon>Dikarya</taxon>
        <taxon>Basidiomycota</taxon>
        <taxon>Agaricomycotina</taxon>
        <taxon>Agaricomycetes</taxon>
        <taxon>Agaricomycetidae</taxon>
        <taxon>Agaricales</taxon>
        <taxon>Agaricineae</taxon>
        <taxon>Bolbitiaceae</taxon>
        <taxon>Cyclocybe</taxon>
    </lineage>
</organism>
<dbReference type="Proteomes" id="UP000467700">
    <property type="component" value="Unassembled WGS sequence"/>
</dbReference>
<dbReference type="Gene3D" id="3.30.420.10">
    <property type="entry name" value="Ribonuclease H-like superfamily/Ribonuclease H"/>
    <property type="match status" value="1"/>
</dbReference>
<reference evidence="1 2" key="1">
    <citation type="submission" date="2020-01" db="EMBL/GenBank/DDBJ databases">
        <authorList>
            <person name="Gupta K D."/>
        </authorList>
    </citation>
    <scope>NUCLEOTIDE SEQUENCE [LARGE SCALE GENOMIC DNA]</scope>
</reference>
<dbReference type="SUPFAM" id="SSF53098">
    <property type="entry name" value="Ribonuclease H-like"/>
    <property type="match status" value="1"/>
</dbReference>
<protein>
    <recommendedName>
        <fullName evidence="3">RNase H type-1 domain-containing protein</fullName>
    </recommendedName>
</protein>
<comment type="caution">
    <text evidence="1">The sequence shown here is derived from an EMBL/GenBank/DDBJ whole genome shotgun (WGS) entry which is preliminary data.</text>
</comment>
<dbReference type="OrthoDB" id="3258143at2759"/>
<keyword evidence="2" id="KW-1185">Reference proteome</keyword>
<evidence type="ECO:0008006" key="3">
    <source>
        <dbReference type="Google" id="ProtNLM"/>
    </source>
</evidence>
<sequence>MSPKKFALMPQHYLTPKPKTYWRYLGFYFDRRLTFHEHVRYYATKAFTTVQAMRMLGNSTRGLSPKQRHLLYRSCVVPIATYGYRLWYYNGACNKGAMNQLKQMQRKAALWITGAFCTSPTGGLEALAVYRVATLSDTHPLRSMMGEGLLKRATPHARSATLMTPAMRGKVKSTVMEVDECVHTLTESFEPFAPKAHPDELIAKARADPSTVLAATDDSVPQSNQYQVASAAIIYKGHHELKRTRYVSGRVTAPDAELNAISCAVRLAVKQANCQHIMVFTDSMGSAHRAVDPSMHSGQAFSLSVCRTLREWFEADDLRHITFIYVPSALRWDIHGEAHKHATLLSRALSPGFPDRWPLQPSYLNGGPWLSSFGHSITEFARVCWCITGHVPIGAYYRCFKINEPHGCTCGAALQSRQHVLCHCHNRYSVHYPHFLGDIASFMKYNPTAFGFNRDPSGVG</sequence>
<dbReference type="PANTHER" id="PTHR33481:SF1">
    <property type="entry name" value="ENDONUCLEASE_EXONUCLEASE_PHOSPHATASE DOMAIN-CONTAINING PROTEIN-RELATED"/>
    <property type="match status" value="1"/>
</dbReference>
<name>A0A8S0WYD1_CYCAE</name>
<dbReference type="AlphaFoldDB" id="A0A8S0WYD1"/>
<accession>A0A8S0WYD1</accession>
<gene>
    <name evidence="1" type="ORF">AAE3_LOCUS4157</name>
</gene>
<dbReference type="GO" id="GO:0003676">
    <property type="term" value="F:nucleic acid binding"/>
    <property type="evidence" value="ECO:0007669"/>
    <property type="project" value="InterPro"/>
</dbReference>
<dbReference type="InterPro" id="IPR036397">
    <property type="entry name" value="RNaseH_sf"/>
</dbReference>
<dbReference type="PANTHER" id="PTHR33481">
    <property type="entry name" value="REVERSE TRANSCRIPTASE"/>
    <property type="match status" value="1"/>
</dbReference>
<dbReference type="EMBL" id="CACVBS010000035">
    <property type="protein sequence ID" value="CAA7261918.1"/>
    <property type="molecule type" value="Genomic_DNA"/>
</dbReference>